<dbReference type="Gene3D" id="3.50.50.100">
    <property type="match status" value="1"/>
</dbReference>
<keyword evidence="2" id="KW-1185">Reference proteome</keyword>
<accession>A0A1E3Q0R8</accession>
<organism evidence="1 2">
    <name type="scientific">Lipomyces starkeyi NRRL Y-11557</name>
    <dbReference type="NCBI Taxonomy" id="675824"/>
    <lineage>
        <taxon>Eukaryota</taxon>
        <taxon>Fungi</taxon>
        <taxon>Dikarya</taxon>
        <taxon>Ascomycota</taxon>
        <taxon>Saccharomycotina</taxon>
        <taxon>Lipomycetes</taxon>
        <taxon>Lipomycetales</taxon>
        <taxon>Lipomycetaceae</taxon>
        <taxon>Lipomyces</taxon>
    </lineage>
</organism>
<dbReference type="STRING" id="675824.A0A1E3Q0R8"/>
<protein>
    <recommendedName>
        <fullName evidence="3">FAD/NAD(P)-binding domain-containing protein</fullName>
    </recommendedName>
</protein>
<gene>
    <name evidence="1" type="ORF">LIPSTDRAFT_73873</name>
</gene>
<proteinExistence type="predicted"/>
<evidence type="ECO:0008006" key="3">
    <source>
        <dbReference type="Google" id="ProtNLM"/>
    </source>
</evidence>
<evidence type="ECO:0000313" key="2">
    <source>
        <dbReference type="Proteomes" id="UP000094385"/>
    </source>
</evidence>
<dbReference type="OrthoDB" id="3244603at2759"/>
<name>A0A1E3Q0R8_LIPST</name>
<dbReference type="AlphaFoldDB" id="A0A1E3Q0R8"/>
<evidence type="ECO:0000313" key="1">
    <source>
        <dbReference type="EMBL" id="ODQ71246.1"/>
    </source>
</evidence>
<reference evidence="1 2" key="1">
    <citation type="journal article" date="2016" name="Proc. Natl. Acad. Sci. U.S.A.">
        <title>Comparative genomics of biotechnologically important yeasts.</title>
        <authorList>
            <person name="Riley R."/>
            <person name="Haridas S."/>
            <person name="Wolfe K.H."/>
            <person name="Lopes M.R."/>
            <person name="Hittinger C.T."/>
            <person name="Goeker M."/>
            <person name="Salamov A.A."/>
            <person name="Wisecaver J.H."/>
            <person name="Long T.M."/>
            <person name="Calvey C.H."/>
            <person name="Aerts A.L."/>
            <person name="Barry K.W."/>
            <person name="Choi C."/>
            <person name="Clum A."/>
            <person name="Coughlan A.Y."/>
            <person name="Deshpande S."/>
            <person name="Douglass A.P."/>
            <person name="Hanson S.J."/>
            <person name="Klenk H.-P."/>
            <person name="LaButti K.M."/>
            <person name="Lapidus A."/>
            <person name="Lindquist E.A."/>
            <person name="Lipzen A.M."/>
            <person name="Meier-Kolthoff J.P."/>
            <person name="Ohm R.A."/>
            <person name="Otillar R.P."/>
            <person name="Pangilinan J.L."/>
            <person name="Peng Y."/>
            <person name="Rokas A."/>
            <person name="Rosa C.A."/>
            <person name="Scheuner C."/>
            <person name="Sibirny A.A."/>
            <person name="Slot J.C."/>
            <person name="Stielow J.B."/>
            <person name="Sun H."/>
            <person name="Kurtzman C.P."/>
            <person name="Blackwell M."/>
            <person name="Grigoriev I.V."/>
            <person name="Jeffries T.W."/>
        </authorList>
    </citation>
    <scope>NUCLEOTIDE SEQUENCE [LARGE SCALE GENOMIC DNA]</scope>
    <source>
        <strain evidence="1 2">NRRL Y-11557</strain>
    </source>
</reference>
<sequence>MSLRQQRCSTSCTASLPTMADRQQLDILHIIVVGGGPTGVEIMAELYDLFVSC</sequence>
<dbReference type="EMBL" id="KV454298">
    <property type="protein sequence ID" value="ODQ71246.1"/>
    <property type="molecule type" value="Genomic_DNA"/>
</dbReference>
<dbReference type="Proteomes" id="UP000094385">
    <property type="component" value="Unassembled WGS sequence"/>
</dbReference>